<dbReference type="Pfam" id="PF23387">
    <property type="entry name" value="TPR_IFT80_172"/>
    <property type="match status" value="1"/>
</dbReference>
<dbReference type="PANTHER" id="PTHR12764">
    <property type="entry name" value="WD REPEAT DOMAIN-RELATED"/>
    <property type="match status" value="1"/>
</dbReference>
<dbReference type="GO" id="GO:0061512">
    <property type="term" value="P:protein localization to cilium"/>
    <property type="evidence" value="ECO:0007669"/>
    <property type="project" value="TreeGrafter"/>
</dbReference>
<comment type="subcellular location">
    <subcellularLocation>
        <location evidence="3">Cytoplasm</location>
        <location evidence="3">Cytoskeleton</location>
        <location evidence="3">Cilium axoneme</location>
    </subcellularLocation>
    <subcellularLocation>
        <location evidence="1">Cytoplasm</location>
        <location evidence="1">Cytoskeleton</location>
        <location evidence="1">Cilium basal body</location>
    </subcellularLocation>
    <subcellularLocation>
        <location evidence="2">Cytoplasm</location>
        <location evidence="2">Cytoskeleton</location>
        <location evidence="2">Microtubule organizing center</location>
        <location evidence="2">Centrosome</location>
    </subcellularLocation>
</comment>
<dbReference type="PROSITE" id="PS50082">
    <property type="entry name" value="WD_REPEATS_2"/>
    <property type="match status" value="1"/>
</dbReference>
<dbReference type="GO" id="GO:1905515">
    <property type="term" value="P:non-motile cilium assembly"/>
    <property type="evidence" value="ECO:0007669"/>
    <property type="project" value="TreeGrafter"/>
</dbReference>
<dbReference type="AlphaFoldDB" id="A0AAV2IK11"/>
<dbReference type="InterPro" id="IPR056159">
    <property type="entry name" value="Beta-prop_IFT121_TULP_N"/>
</dbReference>
<dbReference type="Gene3D" id="1.25.40.470">
    <property type="match status" value="1"/>
</dbReference>
<evidence type="ECO:0000313" key="20">
    <source>
        <dbReference type="EMBL" id="CAL1545118.1"/>
    </source>
</evidence>
<evidence type="ECO:0000256" key="7">
    <source>
        <dbReference type="ARBA" id="ARBA00022794"/>
    </source>
</evidence>
<evidence type="ECO:0000256" key="2">
    <source>
        <dbReference type="ARBA" id="ARBA00004300"/>
    </source>
</evidence>
<reference evidence="20 21" key="1">
    <citation type="submission" date="2024-04" db="EMBL/GenBank/DDBJ databases">
        <authorList>
            <consortium name="Genoscope - CEA"/>
            <person name="William W."/>
        </authorList>
    </citation>
    <scope>NUCLEOTIDE SEQUENCE [LARGE SCALE GENOMIC DNA]</scope>
</reference>
<keyword evidence="6" id="KW-0677">Repeat</keyword>
<feature type="domain" description="IFT80/172/WDR35 TPR" evidence="16">
    <location>
        <begin position="695"/>
        <end position="783"/>
    </location>
</feature>
<keyword evidence="8" id="KW-0969">Cilium</keyword>
<evidence type="ECO:0000259" key="17">
    <source>
        <dbReference type="Pfam" id="PF23390"/>
    </source>
</evidence>
<feature type="domain" description="IFT121-like TPR repeats" evidence="19">
    <location>
        <begin position="1022"/>
        <end position="1121"/>
    </location>
</feature>
<evidence type="ECO:0000256" key="5">
    <source>
        <dbReference type="ARBA" id="ARBA00022574"/>
    </source>
</evidence>
<evidence type="ECO:0000256" key="4">
    <source>
        <dbReference type="ARBA" id="ARBA00022490"/>
    </source>
</evidence>
<dbReference type="InterPro" id="IPR017233">
    <property type="entry name" value="WDR35"/>
</dbReference>
<organism evidence="20 21">
    <name type="scientific">Lymnaea stagnalis</name>
    <name type="common">Great pond snail</name>
    <name type="synonym">Helix stagnalis</name>
    <dbReference type="NCBI Taxonomy" id="6523"/>
    <lineage>
        <taxon>Eukaryota</taxon>
        <taxon>Metazoa</taxon>
        <taxon>Spiralia</taxon>
        <taxon>Lophotrochozoa</taxon>
        <taxon>Mollusca</taxon>
        <taxon>Gastropoda</taxon>
        <taxon>Heterobranchia</taxon>
        <taxon>Euthyneura</taxon>
        <taxon>Panpulmonata</taxon>
        <taxon>Hygrophila</taxon>
        <taxon>Lymnaeoidea</taxon>
        <taxon>Lymnaeidae</taxon>
        <taxon>Lymnaea</taxon>
    </lineage>
</organism>
<feature type="domain" description="IFT121-like zinc finger" evidence="15">
    <location>
        <begin position="1151"/>
        <end position="1192"/>
    </location>
</feature>
<dbReference type="PIRSF" id="PIRSF037536">
    <property type="entry name" value="WD_repeat_p35"/>
    <property type="match status" value="1"/>
</dbReference>
<dbReference type="InterPro" id="IPR057361">
    <property type="entry name" value="TPR_WDR35"/>
</dbReference>
<keyword evidence="5 14" id="KW-0853">WD repeat</keyword>
<dbReference type="Gene3D" id="2.130.10.10">
    <property type="entry name" value="YVTN repeat-like/Quinoprotein amine dehydrogenase"/>
    <property type="match status" value="1"/>
</dbReference>
<evidence type="ECO:0000313" key="21">
    <source>
        <dbReference type="Proteomes" id="UP001497497"/>
    </source>
</evidence>
<evidence type="ECO:0000256" key="9">
    <source>
        <dbReference type="ARBA" id="ARBA00023212"/>
    </source>
</evidence>
<dbReference type="SUPFAM" id="SSF50978">
    <property type="entry name" value="WD40 repeat-like"/>
    <property type="match status" value="1"/>
</dbReference>
<sequence length="1193" mass="135051">MFVYLSKKIAIPNNIRLHCVSWNRQHGYIACGGEDGLLKVVKLESQTGRDTKVKGLAAPSNLSMNQSLEGHSGAVQVVAWNEQHQKLTTSDQCGLIIVWMLYKGSSWYEEMINNRNKSVVKGMKWTSDGQKICIVYEDGAVIVGSLDGNRIWGKELRSLQLACVEWSPDGKKILFGISNGEVQVFDNVGNFISKMKVFCLTNATGAIHIAGLEWYNGLYGYAEPNCPTLALCFDNGRCQIMKNEIDEEPVLVDTGLQIVQVAWNHTGSILAMAGTQQAPGQDKGINFVYFYSPFGEHLRALKVPGTDISSCSWEGGSLRICLAVGSFIYFANIRLDYKWGYCANTVVYSFTKPDHLEHCVIFWDSKNSEKYVKFVKNLTAITAYGDYCCLATKGEENSNQVRYFSIGYVLVLCNSIGTPLDSKYIGLEPVYLCMTKTQIICASKEAFYCWQFKNPKKLATLEMASKRKAGSERLFHIDDLPSGTSTGQDDIDFNKAYNRTDDQICAICASDKTLIVARESGVLVRYSLPMVALTHKYTVASQPHQLSLNSSSSRLAIIDVSGILTFFDLDTRVTDSEGREVIGEQPKFERKDVWDMKWAEDNPELFAVMEKTRMYIFRNLDPEEPIQSSGYICEFSDLQIKSVLLDEIMKDPENPTKDDIIDMEIKSLRDTRDLLEKVGLDETQQFIEDNPHPRLWRLLAESALGQLNLKVAETAFVKCKDYQGIEFVKRLGNLQNENIKRAEVASYFQQFDEAEKIYLEMDRRDLAVSLRKKLGDWFKVIHLLKNGGGGDDVQLEEAWNALGDYYADRQKWNQAVTYYVQGRNQERLAECYYMLEDYNGLHNMVNSLPENHKLLPEIAAMFSSVGMSDQAVESFTKCNRIKAAIDCCVHLNQWNTAIELAKTHNVREIDMLLAKYAQHLLEKKKVLDAISLYRKAGHFMDAAKLMFKIADEQMKSHKNPLIVKKMYVLGGLLVEQYHEAMKLTSRAKGKNKQVSSFDTAASALAGFLEEDVSAMSDTKIIDNAWRGAEAYHFYILAQRQLHDGYVDAAMRTTLHLRDFEDVIDPVKTYSLLALASCANRAFNVCSKAFIKLESLESLPIEQRQHYEELAMEIFTKHSPKDLRANKVDCPNCGSQMPDWTTVCPSCDTKYPTCIVTGRPILEYQFWMCSNCKHRALQSEITQRKSCPLCHAIV</sequence>
<evidence type="ECO:0000256" key="3">
    <source>
        <dbReference type="ARBA" id="ARBA00004430"/>
    </source>
</evidence>
<keyword evidence="21" id="KW-1185">Reference proteome</keyword>
<dbReference type="InterPro" id="IPR056170">
    <property type="entry name" value="Znf_IFT121-like"/>
</dbReference>
<dbReference type="Proteomes" id="UP001497497">
    <property type="component" value="Unassembled WGS sequence"/>
</dbReference>
<protein>
    <recommendedName>
        <fullName evidence="13">WD repeat-containing protein 35</fullName>
    </recommendedName>
</protein>
<dbReference type="InterPro" id="IPR001680">
    <property type="entry name" value="WD40_rpt"/>
</dbReference>
<comment type="function">
    <text evidence="11">As a component of the IFT complex A (IFT-A), a complex required for retrograde ciliary transport and entry into cilia of G protein-coupled receptors (GPCRs), it is involved in ciliogenesis and ciliary protein trafficking. May promote CASP3 activation and TNF-stimulated apoptosis.</text>
</comment>
<dbReference type="SUPFAM" id="SSF69322">
    <property type="entry name" value="Tricorn protease domain 2"/>
    <property type="match status" value="1"/>
</dbReference>
<evidence type="ECO:0000259" key="15">
    <source>
        <dbReference type="Pfam" id="PF23145"/>
    </source>
</evidence>
<dbReference type="GO" id="GO:0005813">
    <property type="term" value="C:centrosome"/>
    <property type="evidence" value="ECO:0007669"/>
    <property type="project" value="UniProtKB-SubCell"/>
</dbReference>
<evidence type="ECO:0000256" key="13">
    <source>
        <dbReference type="ARBA" id="ARBA00070596"/>
    </source>
</evidence>
<dbReference type="InterPro" id="IPR056158">
    <property type="entry name" value="Beta-prop_IFT121_2nd"/>
</dbReference>
<dbReference type="InterPro" id="IPR057979">
    <property type="entry name" value="TPR_IFT121"/>
</dbReference>
<dbReference type="InterPro" id="IPR011990">
    <property type="entry name" value="TPR-like_helical_dom_sf"/>
</dbReference>
<evidence type="ECO:0000256" key="14">
    <source>
        <dbReference type="PROSITE-ProRule" id="PRU00221"/>
    </source>
</evidence>
<dbReference type="PANTHER" id="PTHR12764:SF5">
    <property type="entry name" value="LD29485P"/>
    <property type="match status" value="1"/>
</dbReference>
<feature type="domain" description="IFT121 second beta-propeller" evidence="17">
    <location>
        <begin position="339"/>
        <end position="664"/>
    </location>
</feature>
<dbReference type="Pfam" id="PF25768">
    <property type="entry name" value="TPR_IFT121"/>
    <property type="match status" value="1"/>
</dbReference>
<dbReference type="InterPro" id="IPR036322">
    <property type="entry name" value="WD40_repeat_dom_sf"/>
</dbReference>
<keyword evidence="9" id="KW-0206">Cytoskeleton</keyword>
<evidence type="ECO:0000256" key="12">
    <source>
        <dbReference type="ARBA" id="ARBA00062232"/>
    </source>
</evidence>
<dbReference type="GO" id="GO:0035721">
    <property type="term" value="P:intraciliary retrograde transport"/>
    <property type="evidence" value="ECO:0007669"/>
    <property type="project" value="TreeGrafter"/>
</dbReference>
<dbReference type="Pfam" id="PF23390">
    <property type="entry name" value="Beta-prop_WDR35_2nd"/>
    <property type="match status" value="1"/>
</dbReference>
<dbReference type="Pfam" id="PF25170">
    <property type="entry name" value="TPR_WDR35"/>
    <property type="match status" value="1"/>
</dbReference>
<dbReference type="InterPro" id="IPR039857">
    <property type="entry name" value="Ift122/121"/>
</dbReference>
<dbReference type="GO" id="GO:0030991">
    <property type="term" value="C:intraciliary transport particle A"/>
    <property type="evidence" value="ECO:0007669"/>
    <property type="project" value="TreeGrafter"/>
</dbReference>
<gene>
    <name evidence="20" type="ORF">GSLYS_00018597001</name>
</gene>
<dbReference type="InterPro" id="IPR015943">
    <property type="entry name" value="WD40/YVTN_repeat-like_dom_sf"/>
</dbReference>
<keyword evidence="10" id="KW-0966">Cell projection</keyword>
<dbReference type="GO" id="GO:0005930">
    <property type="term" value="C:axoneme"/>
    <property type="evidence" value="ECO:0007669"/>
    <property type="project" value="UniProtKB-SubCell"/>
</dbReference>
<evidence type="ECO:0000256" key="6">
    <source>
        <dbReference type="ARBA" id="ARBA00022737"/>
    </source>
</evidence>
<dbReference type="SMART" id="SM00320">
    <property type="entry name" value="WD40"/>
    <property type="match status" value="4"/>
</dbReference>
<comment type="caution">
    <text evidence="20">The sequence shown here is derived from an EMBL/GenBank/DDBJ whole genome shotgun (WGS) entry which is preliminary data.</text>
</comment>
<accession>A0AAV2IK11</accession>
<feature type="domain" description="IFT121/TULP4 N-terminal" evidence="18">
    <location>
        <begin position="1"/>
        <end position="334"/>
    </location>
</feature>
<dbReference type="FunFam" id="1.25.40.470:FF:000004">
    <property type="entry name" value="WD repeat-containing protein 35"/>
    <property type="match status" value="1"/>
</dbReference>
<comment type="subunit">
    <text evidence="12">Component of the IFT complex A (IFT-A) complex. IFT-A complex is divided into a core subcomplex composed of IFT122:IFT140:WDR19 which is associated with TULP3 and a peripheral subcomplex composed of IFT43:WDR35:TTC21B. Interacts directy with IFT122, ITF43 and TTC21B. Interacts with IFT43. Interacts with CFAP61.</text>
</comment>
<evidence type="ECO:0000259" key="19">
    <source>
        <dbReference type="Pfam" id="PF25768"/>
    </source>
</evidence>
<proteinExistence type="predicted"/>
<dbReference type="FunFam" id="2.130.10.10:FF:000187">
    <property type="entry name" value="WD repeat-containing protein 35"/>
    <property type="match status" value="1"/>
</dbReference>
<evidence type="ECO:0000256" key="1">
    <source>
        <dbReference type="ARBA" id="ARBA00004120"/>
    </source>
</evidence>
<evidence type="ECO:0000256" key="11">
    <source>
        <dbReference type="ARBA" id="ARBA00058990"/>
    </source>
</evidence>
<dbReference type="Pfam" id="PF23145">
    <property type="entry name" value="Zf_2nd_IFT121"/>
    <property type="match status" value="1"/>
</dbReference>
<feature type="repeat" description="WD" evidence="14">
    <location>
        <begin position="68"/>
        <end position="99"/>
    </location>
</feature>
<dbReference type="GO" id="GO:0097730">
    <property type="term" value="C:non-motile cilium"/>
    <property type="evidence" value="ECO:0007669"/>
    <property type="project" value="TreeGrafter"/>
</dbReference>
<name>A0AAV2IK11_LYMST</name>
<dbReference type="Pfam" id="PF24797">
    <property type="entry name" value="Beta-prop_WDR35_TULP_N"/>
    <property type="match status" value="1"/>
</dbReference>
<dbReference type="SUPFAM" id="SSF48452">
    <property type="entry name" value="TPR-like"/>
    <property type="match status" value="1"/>
</dbReference>
<evidence type="ECO:0000259" key="16">
    <source>
        <dbReference type="Pfam" id="PF23387"/>
    </source>
</evidence>
<evidence type="ECO:0000256" key="10">
    <source>
        <dbReference type="ARBA" id="ARBA00023273"/>
    </source>
</evidence>
<evidence type="ECO:0000256" key="8">
    <source>
        <dbReference type="ARBA" id="ARBA00023069"/>
    </source>
</evidence>
<keyword evidence="7" id="KW-0970">Cilium biogenesis/degradation</keyword>
<dbReference type="InterPro" id="IPR056157">
    <property type="entry name" value="TPR_IFT80_172_dom"/>
</dbReference>
<evidence type="ECO:0000259" key="18">
    <source>
        <dbReference type="Pfam" id="PF24797"/>
    </source>
</evidence>
<dbReference type="EMBL" id="CAXITT010000677">
    <property type="protein sequence ID" value="CAL1545118.1"/>
    <property type="molecule type" value="Genomic_DNA"/>
</dbReference>
<keyword evidence="4" id="KW-0963">Cytoplasm</keyword>